<organism evidence="1 2">
    <name type="scientific">Caldibacillus debilis</name>
    <dbReference type="NCBI Taxonomy" id="301148"/>
    <lineage>
        <taxon>Bacteria</taxon>
        <taxon>Bacillati</taxon>
        <taxon>Bacillota</taxon>
        <taxon>Bacilli</taxon>
        <taxon>Bacillales</taxon>
        <taxon>Bacillaceae</taxon>
        <taxon>Caldibacillus</taxon>
    </lineage>
</organism>
<name>A0A3E0K188_9BACI</name>
<evidence type="ECO:0000313" key="2">
    <source>
        <dbReference type="Proteomes" id="UP000257014"/>
    </source>
</evidence>
<dbReference type="AlphaFoldDB" id="A0A3E0K188"/>
<evidence type="ECO:0000313" key="1">
    <source>
        <dbReference type="EMBL" id="REJ26671.1"/>
    </source>
</evidence>
<dbReference type="Proteomes" id="UP000257014">
    <property type="component" value="Unassembled WGS sequence"/>
</dbReference>
<reference evidence="1 2" key="1">
    <citation type="submission" date="2018-03" db="EMBL/GenBank/DDBJ databases">
        <authorList>
            <person name="Keele B.F."/>
        </authorList>
    </citation>
    <scope>NUCLEOTIDE SEQUENCE [LARGE SCALE GENOMIC DNA]</scope>
    <source>
        <strain evidence="1">ZCTH4_d</strain>
    </source>
</reference>
<dbReference type="Pfam" id="PF18950">
    <property type="entry name" value="DUF5694"/>
    <property type="match status" value="1"/>
</dbReference>
<sequence>MENPDNGVLLNPVTDGILSPKRQAEIIEVAKSLKKFQPTQIALEVLKRLNKEYRSYLNGNFQLTANEIHQIGFRLAEEMKIERLHASDWNENLENIPDVASWAEKNGSQIFAEIVKRGEEWAGRVQEYLQSHPIREFLLWLNLPENWKTNHRMYMHLACVGSREEPVAPCGRPGTGIIGIRSSIKI</sequence>
<proteinExistence type="predicted"/>
<accession>A0A3E0K188</accession>
<protein>
    <submittedName>
        <fullName evidence="1">Uncharacterized protein</fullName>
    </submittedName>
</protein>
<comment type="caution">
    <text evidence="1">The sequence shown here is derived from an EMBL/GenBank/DDBJ whole genome shotgun (WGS) entry which is preliminary data.</text>
</comment>
<dbReference type="EMBL" id="QEWE01000024">
    <property type="protein sequence ID" value="REJ26671.1"/>
    <property type="molecule type" value="Genomic_DNA"/>
</dbReference>
<dbReference type="InterPro" id="IPR043749">
    <property type="entry name" value="DUF5694"/>
</dbReference>
<gene>
    <name evidence="1" type="ORF">C6P37_13245</name>
</gene>